<protein>
    <submittedName>
        <fullName evidence="2">Uncharacterized protein</fullName>
    </submittedName>
</protein>
<reference evidence="2" key="1">
    <citation type="submission" date="2020-02" db="EMBL/GenBank/DDBJ databases">
        <authorList>
            <person name="Meier V. D."/>
        </authorList>
    </citation>
    <scope>NUCLEOTIDE SEQUENCE</scope>
    <source>
        <strain evidence="2">AVDCRST_MAG19</strain>
    </source>
</reference>
<sequence>TTFLSRQGGAPVPPSVADRLADWAHGYRRVRLRRAVLLAPDDTASLPELARLAAEAGLTALPLGDDALLVEPPPDAAGADPGEAVAALLLAHGYAPRWTAPPAVPGTTASSAPGSPVAG</sequence>
<dbReference type="AlphaFoldDB" id="A0A6J4VKH6"/>
<evidence type="ECO:0000256" key="1">
    <source>
        <dbReference type="SAM" id="MobiDB-lite"/>
    </source>
</evidence>
<name>A0A6J4VKH6_9BACT</name>
<gene>
    <name evidence="2" type="ORF">AVDCRST_MAG19-3906</name>
</gene>
<feature type="region of interest" description="Disordered" evidence="1">
    <location>
        <begin position="100"/>
        <end position="119"/>
    </location>
</feature>
<evidence type="ECO:0000313" key="2">
    <source>
        <dbReference type="EMBL" id="CAA9580582.1"/>
    </source>
</evidence>
<dbReference type="EMBL" id="CADCWL010000218">
    <property type="protein sequence ID" value="CAA9580582.1"/>
    <property type="molecule type" value="Genomic_DNA"/>
</dbReference>
<feature type="non-terminal residue" evidence="2">
    <location>
        <position position="1"/>
    </location>
</feature>
<accession>A0A6J4VKH6</accession>
<organism evidence="2">
    <name type="scientific">uncultured Thermomicrobiales bacterium</name>
    <dbReference type="NCBI Taxonomy" id="1645740"/>
    <lineage>
        <taxon>Bacteria</taxon>
        <taxon>Pseudomonadati</taxon>
        <taxon>Thermomicrobiota</taxon>
        <taxon>Thermomicrobia</taxon>
        <taxon>Thermomicrobiales</taxon>
        <taxon>environmental samples</taxon>
    </lineage>
</organism>
<proteinExistence type="predicted"/>